<gene>
    <name evidence="5" type="ORF">L0U89_07605</name>
</gene>
<dbReference type="InterPro" id="IPR003305">
    <property type="entry name" value="CenC_carb-bd"/>
</dbReference>
<dbReference type="SMART" id="SM00089">
    <property type="entry name" value="PKD"/>
    <property type="match status" value="1"/>
</dbReference>
<proteinExistence type="predicted"/>
<dbReference type="CDD" id="cd00146">
    <property type="entry name" value="PKD"/>
    <property type="match status" value="1"/>
</dbReference>
<comment type="caution">
    <text evidence="5">The sequence shown here is derived from an EMBL/GenBank/DDBJ whole genome shotgun (WGS) entry which is preliminary data.</text>
</comment>
<dbReference type="EMBL" id="JAKEVZ010000005">
    <property type="protein sequence ID" value="MCF1750935.1"/>
    <property type="molecule type" value="Genomic_DNA"/>
</dbReference>
<keyword evidence="1" id="KW-0378">Hydrolase</keyword>
<feature type="chain" id="PRO_5045483429" evidence="2">
    <location>
        <begin position="21"/>
        <end position="830"/>
    </location>
</feature>
<dbReference type="PROSITE" id="PS50268">
    <property type="entry name" value="CADHERIN_2"/>
    <property type="match status" value="1"/>
</dbReference>
<name>A0ABS9BUA6_9BACT</name>
<accession>A0ABS9BUA6</accession>
<dbReference type="InterPro" id="IPR008979">
    <property type="entry name" value="Galactose-bd-like_sf"/>
</dbReference>
<dbReference type="InterPro" id="IPR013783">
    <property type="entry name" value="Ig-like_fold"/>
</dbReference>
<keyword evidence="6" id="KW-1185">Reference proteome</keyword>
<dbReference type="Pfam" id="PF16403">
    <property type="entry name" value="Bact_surface_Ig-like"/>
    <property type="match status" value="1"/>
</dbReference>
<feature type="signal peptide" evidence="2">
    <location>
        <begin position="1"/>
        <end position="20"/>
    </location>
</feature>
<sequence>MFNKFRITQLLGALSLAAVAVFWGCKEEETIPKPTASFTYSIDADTGGVVTFTNTSKNADSYQWDFGDGTFSTLKDPVKTYMEDGDYTVSLVATNLGGSTEAKETISIELKVIITDDEAPVITLLGPASIEIEIGEDFTDPGATANDNVDGDITANIVVTGTVNKMNPGEYVLAYNVSDAAGNAATEVKRTVKVTFDDGLLTNGDFQAGATGWIGNGLDVREDGGNKFSFSNVTVAGNPFDVNVSQVLPLRNGNKYRLSFNSSTDKAAGRKIIAGIGLNEAPWTNVTQEFTITQTVQRFTAEFVANFDNDNSRVIFDLGADVGVVVLDNVSLELLESNTSKLPFNFEDGKEVFSVFNGAAFEVATDPANGSNKAGKITNSGAQWEGVAFAMGTAVNFATDKVITMRFNSSKANVPVLLKFENGTADPVETVATATTTGWQDLTFNFSSASASYSTMVIFVDGPGNTAGAFYVDDITQKSDGGSGGTGGCSGTPVAATAFPVTFETCESFISTFNNDGSITTQLAENPSKTGINTSNNVLKVVKATGTNRWAGFQNAFPDKFDASQPLKLKVYSSKANVVMRFELNSEPQPPGSGNPPPQFRTIAQANTWVEVEVKFTDIPGSNTGLNQLVIKPDNPDGSDGGLTSSTETYYFDDISFEGGGPGGTGDAFFLEDFNNATSLEKWTRLANAADNTKATVTHSADGGVGGSGAILLTLTDPAGGAYIFRYTNDNVDYKGNTKIIVKYDAKVVTPIVASALHMQTQTPKPGGGVNTTNTFDTQGSLSNSNFTTISQEVEAIDPAGKLFIIDFNFATGGGGAGAVLIDNVRIEKQ</sequence>
<evidence type="ECO:0000256" key="2">
    <source>
        <dbReference type="SAM" id="SignalP"/>
    </source>
</evidence>
<dbReference type="InterPro" id="IPR022409">
    <property type="entry name" value="PKD/Chitinase_dom"/>
</dbReference>
<evidence type="ECO:0000313" key="6">
    <source>
        <dbReference type="Proteomes" id="UP001201449"/>
    </source>
</evidence>
<evidence type="ECO:0000313" key="5">
    <source>
        <dbReference type="EMBL" id="MCF1750935.1"/>
    </source>
</evidence>
<dbReference type="InterPro" id="IPR032179">
    <property type="entry name" value="Cry22Aa_Ig-like"/>
</dbReference>
<feature type="domain" description="PKD" evidence="3">
    <location>
        <begin position="61"/>
        <end position="109"/>
    </location>
</feature>
<organism evidence="5 6">
    <name type="scientific">Mariniradius sediminis</name>
    <dbReference type="NCBI Taxonomy" id="2909237"/>
    <lineage>
        <taxon>Bacteria</taxon>
        <taxon>Pseudomonadati</taxon>
        <taxon>Bacteroidota</taxon>
        <taxon>Cytophagia</taxon>
        <taxon>Cytophagales</taxon>
        <taxon>Cyclobacteriaceae</taxon>
        <taxon>Mariniradius</taxon>
    </lineage>
</organism>
<reference evidence="5 6" key="1">
    <citation type="submission" date="2022-01" db="EMBL/GenBank/DDBJ databases">
        <title>Mariniradius saccharolyticus sp. nov., isolated from sediment of a river.</title>
        <authorList>
            <person name="Liu H."/>
        </authorList>
    </citation>
    <scope>NUCLEOTIDE SEQUENCE [LARGE SCALE GENOMIC DNA]</scope>
    <source>
        <strain evidence="5 6">RY-2</strain>
    </source>
</reference>
<dbReference type="InterPro" id="IPR000601">
    <property type="entry name" value="PKD_dom"/>
</dbReference>
<dbReference type="Pfam" id="PF02018">
    <property type="entry name" value="CBM_4_9"/>
    <property type="match status" value="1"/>
</dbReference>
<evidence type="ECO:0000259" key="4">
    <source>
        <dbReference type="PROSITE" id="PS50268"/>
    </source>
</evidence>
<dbReference type="Gene3D" id="2.60.120.260">
    <property type="entry name" value="Galactose-binding domain-like"/>
    <property type="match status" value="4"/>
</dbReference>
<dbReference type="RefSeq" id="WP_234860990.1">
    <property type="nucleotide sequence ID" value="NZ_JAKEVZ010000005.1"/>
</dbReference>
<feature type="domain" description="Cadherin" evidence="4">
    <location>
        <begin position="27"/>
        <end position="122"/>
    </location>
</feature>
<dbReference type="SUPFAM" id="SSF49785">
    <property type="entry name" value="Galactose-binding domain-like"/>
    <property type="match status" value="2"/>
</dbReference>
<keyword evidence="2" id="KW-0732">Signal</keyword>
<protein>
    <submittedName>
        <fullName evidence="5">DUF5011 domain-containing protein</fullName>
    </submittedName>
</protein>
<dbReference type="Gene3D" id="2.60.40.10">
    <property type="entry name" value="Immunoglobulins"/>
    <property type="match status" value="2"/>
</dbReference>
<dbReference type="Pfam" id="PF18911">
    <property type="entry name" value="PKD_4"/>
    <property type="match status" value="1"/>
</dbReference>
<dbReference type="SUPFAM" id="SSF49299">
    <property type="entry name" value="PKD domain"/>
    <property type="match status" value="1"/>
</dbReference>
<evidence type="ECO:0000259" key="3">
    <source>
        <dbReference type="PROSITE" id="PS50093"/>
    </source>
</evidence>
<evidence type="ECO:0000256" key="1">
    <source>
        <dbReference type="ARBA" id="ARBA00022801"/>
    </source>
</evidence>
<dbReference type="Proteomes" id="UP001201449">
    <property type="component" value="Unassembled WGS sequence"/>
</dbReference>
<dbReference type="InterPro" id="IPR035986">
    <property type="entry name" value="PKD_dom_sf"/>
</dbReference>
<dbReference type="PROSITE" id="PS50093">
    <property type="entry name" value="PKD"/>
    <property type="match status" value="1"/>
</dbReference>
<dbReference type="InterPro" id="IPR002126">
    <property type="entry name" value="Cadherin-like_dom"/>
</dbReference>